<organism evidence="13">
    <name type="scientific">Photinus pyralis</name>
    <name type="common">Common eastern firefly</name>
    <name type="synonym">Lampyris pyralis</name>
    <dbReference type="NCBI Taxonomy" id="7054"/>
    <lineage>
        <taxon>Eukaryota</taxon>
        <taxon>Metazoa</taxon>
        <taxon>Ecdysozoa</taxon>
        <taxon>Arthropoda</taxon>
        <taxon>Hexapoda</taxon>
        <taxon>Insecta</taxon>
        <taxon>Pterygota</taxon>
        <taxon>Neoptera</taxon>
        <taxon>Endopterygota</taxon>
        <taxon>Coleoptera</taxon>
        <taxon>Polyphaga</taxon>
        <taxon>Elateriformia</taxon>
        <taxon>Elateroidea</taxon>
        <taxon>Lampyridae</taxon>
        <taxon>Lampyrinae</taxon>
        <taxon>Photinus</taxon>
    </lineage>
</organism>
<dbReference type="Pfam" id="PF12032">
    <property type="entry name" value="CLIP"/>
    <property type="match status" value="1"/>
</dbReference>
<dbReference type="Gene3D" id="3.30.1640.30">
    <property type="match status" value="1"/>
</dbReference>
<dbReference type="EC" id="3.4.21.-" evidence="9"/>
<keyword evidence="6" id="KW-1015">Disulfide bond</keyword>
<feature type="signal peptide" evidence="10">
    <location>
        <begin position="1"/>
        <end position="29"/>
    </location>
</feature>
<dbReference type="GO" id="GO:0035008">
    <property type="term" value="P:positive regulation of melanization defense response"/>
    <property type="evidence" value="ECO:0007669"/>
    <property type="project" value="UniProtKB-ARBA"/>
</dbReference>
<evidence type="ECO:0000259" key="11">
    <source>
        <dbReference type="PROSITE" id="PS50240"/>
    </source>
</evidence>
<keyword evidence="4 9" id="KW-0720">Serine protease</keyword>
<keyword evidence="1 9" id="KW-0645">Protease</keyword>
<dbReference type="PROSITE" id="PS50240">
    <property type="entry name" value="TRYPSIN_DOM"/>
    <property type="match status" value="1"/>
</dbReference>
<dbReference type="InterPro" id="IPR001314">
    <property type="entry name" value="Peptidase_S1A"/>
</dbReference>
<comment type="subcellular location">
    <subcellularLocation>
        <location evidence="10">Secreted</location>
    </subcellularLocation>
</comment>
<proteinExistence type="inferred from homology"/>
<dbReference type="PRINTS" id="PR00722">
    <property type="entry name" value="CHYMOTRYPSIN"/>
</dbReference>
<evidence type="ECO:0000256" key="4">
    <source>
        <dbReference type="ARBA" id="ARBA00022825"/>
    </source>
</evidence>
<reference evidence="14 15" key="2">
    <citation type="journal article" date="2018" name="Elife">
        <title>Firefly genomes illuminate parallel origins of bioluminescence in beetles.</title>
        <authorList>
            <person name="Fallon T.R."/>
            <person name="Lower S.E."/>
            <person name="Chang C.H."/>
            <person name="Bessho-Uehara M."/>
            <person name="Martin G.J."/>
            <person name="Bewick A.J."/>
            <person name="Behringer M."/>
            <person name="Debat H.J."/>
            <person name="Wong I."/>
            <person name="Day J.C."/>
            <person name="Suvorov A."/>
            <person name="Silva C.J."/>
            <person name="Stanger-Hall K.F."/>
            <person name="Hall D.W."/>
            <person name="Schmitz R.J."/>
            <person name="Nelson D.R."/>
            <person name="Lewis S.M."/>
            <person name="Shigenobu S."/>
            <person name="Bybee S.M."/>
            <person name="Larracuente A.M."/>
            <person name="Oba Y."/>
            <person name="Weng J.K."/>
        </authorList>
    </citation>
    <scope>NUCLEOTIDE SEQUENCE [LARGE SCALE GENOMIC DNA]</scope>
    <source>
        <strain evidence="14">1611_PpyrPB1</strain>
        <tissue evidence="14">Whole body</tissue>
    </source>
</reference>
<evidence type="ECO:0000256" key="3">
    <source>
        <dbReference type="ARBA" id="ARBA00022801"/>
    </source>
</evidence>
<comment type="domain">
    <text evidence="10">The clip domain consists of 35-55 residues which are 'knitted' together usually by 3 conserved disulfide bonds forming a clip-like compact structure.</text>
</comment>
<evidence type="ECO:0000313" key="14">
    <source>
        <dbReference type="EMBL" id="KAB0800606.1"/>
    </source>
</evidence>
<evidence type="ECO:0000256" key="7">
    <source>
        <dbReference type="ARBA" id="ARBA00023180"/>
    </source>
</evidence>
<dbReference type="InterPro" id="IPR043504">
    <property type="entry name" value="Peptidase_S1_PA_chymotrypsin"/>
</dbReference>
<evidence type="ECO:0000256" key="9">
    <source>
        <dbReference type="RuleBase" id="RU363034"/>
    </source>
</evidence>
<evidence type="ECO:0000313" key="15">
    <source>
        <dbReference type="Proteomes" id="UP000327044"/>
    </source>
</evidence>
<comment type="similarity">
    <text evidence="8 10">Belongs to the peptidase S1 family. CLIP subfamily.</text>
</comment>
<sequence length="367" mass="40589">MTKSQISCGNFFNYFTIIVLLGKIHGGSAQCTTPNEKRGNCIPIRECPALLGILEKGVINPDEIQLLQQSQCGYIRNQPKVCCEVETSQPVNPDVQTSELLPAPGVCGKILAPRIVGGKVARLDEFQWMALIEYSKPTGRGFHCGGALISDRYVLTAAHCIKNIPRGWRLVSVRLGEHNLQSDIDCEEYCADPPQNVAVEESIPHELYDPKSIHRYNDVAVLRLQRPVAFTDYIFPICLPSTQNTAYAGLTMTVAGWGRTENRSQSVSKMKLDVPVRPQQECISTYQKAKVELREGQICAGGVKGKDSCTGDSGGPLMYVNQTEFDQIYFITGIVSFGPSNCGLQDWPGVYTKVVDYIPWIINKLKP</sequence>
<dbReference type="PANTHER" id="PTHR24256">
    <property type="entry name" value="TRYPTASE-RELATED"/>
    <property type="match status" value="1"/>
</dbReference>
<dbReference type="Proteomes" id="UP000327044">
    <property type="component" value="Unassembled WGS sequence"/>
</dbReference>
<dbReference type="InterPro" id="IPR009003">
    <property type="entry name" value="Peptidase_S1_PA"/>
</dbReference>
<dbReference type="EMBL" id="GEZM01092820">
    <property type="protein sequence ID" value="JAV56445.1"/>
    <property type="molecule type" value="Transcribed_RNA"/>
</dbReference>
<protein>
    <recommendedName>
        <fullName evidence="10">CLIP domain-containing serine protease</fullName>
        <ecNumber evidence="9">3.4.21.-</ecNumber>
    </recommendedName>
</protein>
<dbReference type="PROSITE" id="PS51888">
    <property type="entry name" value="CLIP"/>
    <property type="match status" value="1"/>
</dbReference>
<name>A0A1Y1K9U3_PHOPY</name>
<feature type="domain" description="Clip" evidence="12">
    <location>
        <begin position="30"/>
        <end position="83"/>
    </location>
</feature>
<dbReference type="EMBL" id="VVIM01000004">
    <property type="protein sequence ID" value="KAB0800606.1"/>
    <property type="molecule type" value="Genomic_DNA"/>
</dbReference>
<dbReference type="Gene3D" id="2.40.10.10">
    <property type="entry name" value="Trypsin-like serine proteases"/>
    <property type="match status" value="2"/>
</dbReference>
<dbReference type="InterPro" id="IPR022700">
    <property type="entry name" value="CLIP"/>
</dbReference>
<evidence type="ECO:0000256" key="8">
    <source>
        <dbReference type="ARBA" id="ARBA00024195"/>
    </source>
</evidence>
<reference evidence="14" key="3">
    <citation type="submission" date="2019-08" db="EMBL/GenBank/DDBJ databases">
        <authorList>
            <consortium name="Photinus pyralis genome working group"/>
            <person name="Fallon T.R."/>
            <person name="Sander Lower S.E."/>
            <person name="Weng J.-K."/>
        </authorList>
    </citation>
    <scope>NUCLEOTIDE SEQUENCE</scope>
    <source>
        <strain evidence="14">1611_PpyrPB1</strain>
        <tissue evidence="14">Whole body</tissue>
    </source>
</reference>
<dbReference type="Pfam" id="PF00089">
    <property type="entry name" value="Trypsin"/>
    <property type="match status" value="1"/>
</dbReference>
<dbReference type="FunFam" id="3.30.1640.30:FF:000001">
    <property type="entry name" value="Serine protease 7"/>
    <property type="match status" value="1"/>
</dbReference>
<dbReference type="FunFam" id="2.40.10.10:FF:000028">
    <property type="entry name" value="Serine protease easter"/>
    <property type="match status" value="1"/>
</dbReference>
<feature type="domain" description="Peptidase S1" evidence="11">
    <location>
        <begin position="115"/>
        <end position="366"/>
    </location>
</feature>
<dbReference type="InterPro" id="IPR033116">
    <property type="entry name" value="TRYPSIN_SER"/>
</dbReference>
<gene>
    <name evidence="14" type="ORF">PPYR_06346</name>
</gene>
<dbReference type="InParanoid" id="A0A1Y1K9U3"/>
<dbReference type="InterPro" id="IPR001254">
    <property type="entry name" value="Trypsin_dom"/>
</dbReference>
<evidence type="ECO:0000256" key="1">
    <source>
        <dbReference type="ARBA" id="ARBA00022670"/>
    </source>
</evidence>
<dbReference type="FunFam" id="2.40.10.10:FF:000084">
    <property type="entry name" value="Serine protease easter"/>
    <property type="match status" value="1"/>
</dbReference>
<dbReference type="SUPFAM" id="SSF50494">
    <property type="entry name" value="Trypsin-like serine proteases"/>
    <property type="match status" value="1"/>
</dbReference>
<dbReference type="SMART" id="SM00680">
    <property type="entry name" value="CLIP"/>
    <property type="match status" value="1"/>
</dbReference>
<dbReference type="CDD" id="cd00190">
    <property type="entry name" value="Tryp_SPc"/>
    <property type="match status" value="1"/>
</dbReference>
<evidence type="ECO:0000256" key="5">
    <source>
        <dbReference type="ARBA" id="ARBA00023145"/>
    </source>
</evidence>
<dbReference type="GO" id="GO:0005576">
    <property type="term" value="C:extracellular region"/>
    <property type="evidence" value="ECO:0007669"/>
    <property type="project" value="UniProtKB-SubCell"/>
</dbReference>
<dbReference type="InterPro" id="IPR038565">
    <property type="entry name" value="CLIP_sf"/>
</dbReference>
<dbReference type="InterPro" id="IPR051487">
    <property type="entry name" value="Ser/Thr_Proteases_Immune/Dev"/>
</dbReference>
<dbReference type="GO" id="GO:0006508">
    <property type="term" value="P:proteolysis"/>
    <property type="evidence" value="ECO:0007669"/>
    <property type="project" value="UniProtKB-KW"/>
</dbReference>
<dbReference type="SMART" id="SM00020">
    <property type="entry name" value="Tryp_SPc"/>
    <property type="match status" value="1"/>
</dbReference>
<evidence type="ECO:0000313" key="13">
    <source>
        <dbReference type="EMBL" id="JAV56445.1"/>
    </source>
</evidence>
<keyword evidence="3 9" id="KW-0378">Hydrolase</keyword>
<dbReference type="InterPro" id="IPR018114">
    <property type="entry name" value="TRYPSIN_HIS"/>
</dbReference>
<keyword evidence="2 10" id="KW-0732">Signal</keyword>
<evidence type="ECO:0000259" key="12">
    <source>
        <dbReference type="PROSITE" id="PS51888"/>
    </source>
</evidence>
<evidence type="ECO:0000256" key="2">
    <source>
        <dbReference type="ARBA" id="ARBA00022729"/>
    </source>
</evidence>
<keyword evidence="15" id="KW-1185">Reference proteome</keyword>
<evidence type="ECO:0000256" key="6">
    <source>
        <dbReference type="ARBA" id="ARBA00023157"/>
    </source>
</evidence>
<keyword evidence="7" id="KW-0325">Glycoprotein</keyword>
<evidence type="ECO:0000256" key="10">
    <source>
        <dbReference type="RuleBase" id="RU366078"/>
    </source>
</evidence>
<accession>A0A1Y1K9U3</accession>
<dbReference type="PROSITE" id="PS00134">
    <property type="entry name" value="TRYPSIN_HIS"/>
    <property type="match status" value="1"/>
</dbReference>
<dbReference type="FunCoup" id="A0A1Y1K9U3">
    <property type="interactions" value="14"/>
</dbReference>
<keyword evidence="5" id="KW-0865">Zymogen</keyword>
<dbReference type="PROSITE" id="PS00135">
    <property type="entry name" value="TRYPSIN_SER"/>
    <property type="match status" value="1"/>
</dbReference>
<dbReference type="GO" id="GO:0004252">
    <property type="term" value="F:serine-type endopeptidase activity"/>
    <property type="evidence" value="ECO:0007669"/>
    <property type="project" value="UniProtKB-UniRule"/>
</dbReference>
<dbReference type="OrthoDB" id="9028152at2759"/>
<dbReference type="AlphaFoldDB" id="A0A1Y1K9U3"/>
<feature type="chain" id="PRO_5033827650" description="CLIP domain-containing serine protease" evidence="10">
    <location>
        <begin position="30"/>
        <end position="367"/>
    </location>
</feature>
<reference evidence="13" key="1">
    <citation type="journal article" date="2016" name="Sci. Rep.">
        <title>Molecular characterization of firefly nuptial gifts: a multi-omics approach sheds light on postcopulatory sexual selection.</title>
        <authorList>
            <person name="Al-Wathiqui N."/>
            <person name="Fallon T.R."/>
            <person name="South A."/>
            <person name="Weng J.K."/>
            <person name="Lewis S.M."/>
        </authorList>
    </citation>
    <scope>NUCLEOTIDE SEQUENCE</scope>
</reference>
<keyword evidence="10" id="KW-0964">Secreted</keyword>